<protein>
    <submittedName>
        <fullName evidence="1">Uncharacterized protein</fullName>
    </submittedName>
</protein>
<feature type="non-terminal residue" evidence="1">
    <location>
        <position position="46"/>
    </location>
</feature>
<gene>
    <name evidence="1" type="ORF">Gogos_010236</name>
</gene>
<dbReference type="OrthoDB" id="10357135at2759"/>
<dbReference type="AlphaFoldDB" id="A0A7J9BKL6"/>
<dbReference type="Proteomes" id="UP000593579">
    <property type="component" value="Unassembled WGS sequence"/>
</dbReference>
<evidence type="ECO:0000313" key="1">
    <source>
        <dbReference type="EMBL" id="MBA0736728.1"/>
    </source>
</evidence>
<organism evidence="1 2">
    <name type="scientific">Gossypium gossypioides</name>
    <name type="common">Mexican cotton</name>
    <name type="synonym">Selera gossypioides</name>
    <dbReference type="NCBI Taxonomy" id="34282"/>
    <lineage>
        <taxon>Eukaryota</taxon>
        <taxon>Viridiplantae</taxon>
        <taxon>Streptophyta</taxon>
        <taxon>Embryophyta</taxon>
        <taxon>Tracheophyta</taxon>
        <taxon>Spermatophyta</taxon>
        <taxon>Magnoliopsida</taxon>
        <taxon>eudicotyledons</taxon>
        <taxon>Gunneridae</taxon>
        <taxon>Pentapetalae</taxon>
        <taxon>rosids</taxon>
        <taxon>malvids</taxon>
        <taxon>Malvales</taxon>
        <taxon>Malvaceae</taxon>
        <taxon>Malvoideae</taxon>
        <taxon>Gossypium</taxon>
    </lineage>
</organism>
<name>A0A7J9BKL6_GOSGO</name>
<proteinExistence type="predicted"/>
<dbReference type="EMBL" id="JABEZY010000004">
    <property type="protein sequence ID" value="MBA0736728.1"/>
    <property type="molecule type" value="Genomic_DNA"/>
</dbReference>
<accession>A0A7J9BKL6</accession>
<evidence type="ECO:0000313" key="2">
    <source>
        <dbReference type="Proteomes" id="UP000593579"/>
    </source>
</evidence>
<keyword evidence="2" id="KW-1185">Reference proteome</keyword>
<sequence length="46" mass="5547">MEEEYWHTILETPRKIETESVQLLKMIADMEIDDFPSHIIEEIKNT</sequence>
<comment type="caution">
    <text evidence="1">The sequence shown here is derived from an EMBL/GenBank/DDBJ whole genome shotgun (WGS) entry which is preliminary data.</text>
</comment>
<reference evidence="1 2" key="1">
    <citation type="journal article" date="2019" name="Genome Biol. Evol.">
        <title>Insights into the evolution of the New World diploid cottons (Gossypium, subgenus Houzingenia) based on genome sequencing.</title>
        <authorList>
            <person name="Grover C.E."/>
            <person name="Arick M.A. 2nd"/>
            <person name="Thrash A."/>
            <person name="Conover J.L."/>
            <person name="Sanders W.S."/>
            <person name="Peterson D.G."/>
            <person name="Frelichowski J.E."/>
            <person name="Scheffler J.A."/>
            <person name="Scheffler B.E."/>
            <person name="Wendel J.F."/>
        </authorList>
    </citation>
    <scope>NUCLEOTIDE SEQUENCE [LARGE SCALE GENOMIC DNA]</scope>
    <source>
        <strain evidence="1">5</strain>
        <tissue evidence="1">Leaf</tissue>
    </source>
</reference>